<dbReference type="InterPro" id="IPR036770">
    <property type="entry name" value="Ankyrin_rpt-contain_sf"/>
</dbReference>
<feature type="region of interest" description="Disordered" evidence="4">
    <location>
        <begin position="138"/>
        <end position="159"/>
    </location>
</feature>
<name>A2FXV0_TRIV3</name>
<dbReference type="STRING" id="5722.A2FXV0"/>
<evidence type="ECO:0000256" key="4">
    <source>
        <dbReference type="SAM" id="MobiDB-lite"/>
    </source>
</evidence>
<dbReference type="eggNOG" id="KOG0504">
    <property type="taxonomic scope" value="Eukaryota"/>
</dbReference>
<dbReference type="PANTHER" id="PTHR24188">
    <property type="entry name" value="ANKYRIN REPEAT PROTEIN"/>
    <property type="match status" value="1"/>
</dbReference>
<dbReference type="Gene3D" id="1.25.40.20">
    <property type="entry name" value="Ankyrin repeat-containing domain"/>
    <property type="match status" value="1"/>
</dbReference>
<dbReference type="InterPro" id="IPR002110">
    <property type="entry name" value="Ankyrin_rpt"/>
</dbReference>
<dbReference type="Proteomes" id="UP000001542">
    <property type="component" value="Unassembled WGS sequence"/>
</dbReference>
<evidence type="ECO:0000256" key="1">
    <source>
        <dbReference type="ARBA" id="ARBA00022737"/>
    </source>
</evidence>
<dbReference type="VEuPathDB" id="TrichDB:TVAG_099400"/>
<dbReference type="VEuPathDB" id="TrichDB:TVAGG3_0849240"/>
<dbReference type="PRINTS" id="PR01415">
    <property type="entry name" value="ANKYRIN"/>
</dbReference>
<reference evidence="5" key="2">
    <citation type="journal article" date="2007" name="Science">
        <title>Draft genome sequence of the sexually transmitted pathogen Trichomonas vaginalis.</title>
        <authorList>
            <person name="Carlton J.M."/>
            <person name="Hirt R.P."/>
            <person name="Silva J.C."/>
            <person name="Delcher A.L."/>
            <person name="Schatz M."/>
            <person name="Zhao Q."/>
            <person name="Wortman J.R."/>
            <person name="Bidwell S.L."/>
            <person name="Alsmark U.C.M."/>
            <person name="Besteiro S."/>
            <person name="Sicheritz-Ponten T."/>
            <person name="Noel C.J."/>
            <person name="Dacks J.B."/>
            <person name="Foster P.G."/>
            <person name="Simillion C."/>
            <person name="Van de Peer Y."/>
            <person name="Miranda-Saavedra D."/>
            <person name="Barton G.J."/>
            <person name="Westrop G.D."/>
            <person name="Mueller S."/>
            <person name="Dessi D."/>
            <person name="Fiori P.L."/>
            <person name="Ren Q."/>
            <person name="Paulsen I."/>
            <person name="Zhang H."/>
            <person name="Bastida-Corcuera F.D."/>
            <person name="Simoes-Barbosa A."/>
            <person name="Brown M.T."/>
            <person name="Hayes R.D."/>
            <person name="Mukherjee M."/>
            <person name="Okumura C.Y."/>
            <person name="Schneider R."/>
            <person name="Smith A.J."/>
            <person name="Vanacova S."/>
            <person name="Villalvazo M."/>
            <person name="Haas B.J."/>
            <person name="Pertea M."/>
            <person name="Feldblyum T.V."/>
            <person name="Utterback T.R."/>
            <person name="Shu C.L."/>
            <person name="Osoegawa K."/>
            <person name="de Jong P.J."/>
            <person name="Hrdy I."/>
            <person name="Horvathova L."/>
            <person name="Zubacova Z."/>
            <person name="Dolezal P."/>
            <person name="Malik S.B."/>
            <person name="Logsdon J.M. Jr."/>
            <person name="Henze K."/>
            <person name="Gupta A."/>
            <person name="Wang C.C."/>
            <person name="Dunne R.L."/>
            <person name="Upcroft J.A."/>
            <person name="Upcroft P."/>
            <person name="White O."/>
            <person name="Salzberg S.L."/>
            <person name="Tang P."/>
            <person name="Chiu C.-H."/>
            <person name="Lee Y.-S."/>
            <person name="Embley T.M."/>
            <person name="Coombs G.H."/>
            <person name="Mottram J.C."/>
            <person name="Tachezy J."/>
            <person name="Fraser-Liggett C.M."/>
            <person name="Johnson P.J."/>
        </authorList>
    </citation>
    <scope>NUCLEOTIDE SEQUENCE [LARGE SCALE GENOMIC DNA]</scope>
    <source>
        <strain evidence="5">G3</strain>
    </source>
</reference>
<evidence type="ECO:0000313" key="6">
    <source>
        <dbReference type="Proteomes" id="UP000001542"/>
    </source>
</evidence>
<reference evidence="5" key="1">
    <citation type="submission" date="2006-10" db="EMBL/GenBank/DDBJ databases">
        <authorList>
            <person name="Amadeo P."/>
            <person name="Zhao Q."/>
            <person name="Wortman J."/>
            <person name="Fraser-Liggett C."/>
            <person name="Carlton J."/>
        </authorList>
    </citation>
    <scope>NUCLEOTIDE SEQUENCE</scope>
    <source>
        <strain evidence="5">G3</strain>
    </source>
</reference>
<dbReference type="SMR" id="A2FXV0"/>
<accession>A2FXV0</accession>
<evidence type="ECO:0000256" key="3">
    <source>
        <dbReference type="PROSITE-ProRule" id="PRU00023"/>
    </source>
</evidence>
<evidence type="ECO:0000256" key="2">
    <source>
        <dbReference type="ARBA" id="ARBA00023043"/>
    </source>
</evidence>
<gene>
    <name evidence="5" type="ORF">TVAG_099400</name>
</gene>
<keyword evidence="2 3" id="KW-0040">ANK repeat</keyword>
<dbReference type="OrthoDB" id="20872at2759"/>
<proteinExistence type="predicted"/>
<organism evidence="5 6">
    <name type="scientific">Trichomonas vaginalis (strain ATCC PRA-98 / G3)</name>
    <dbReference type="NCBI Taxonomy" id="412133"/>
    <lineage>
        <taxon>Eukaryota</taxon>
        <taxon>Metamonada</taxon>
        <taxon>Parabasalia</taxon>
        <taxon>Trichomonadida</taxon>
        <taxon>Trichomonadidae</taxon>
        <taxon>Trichomonas</taxon>
    </lineage>
</organism>
<dbReference type="KEGG" id="tva:4747934"/>
<dbReference type="PROSITE" id="PS50088">
    <property type="entry name" value="ANK_REPEAT"/>
    <property type="match status" value="2"/>
</dbReference>
<keyword evidence="1" id="KW-0677">Repeat</keyword>
<dbReference type="PROSITE" id="PS50297">
    <property type="entry name" value="ANK_REP_REGION"/>
    <property type="match status" value="2"/>
</dbReference>
<feature type="repeat" description="ANK" evidence="3">
    <location>
        <begin position="293"/>
        <end position="322"/>
    </location>
</feature>
<dbReference type="Pfam" id="PF12796">
    <property type="entry name" value="Ank_2"/>
    <property type="match status" value="2"/>
</dbReference>
<dbReference type="RefSeq" id="XP_001303184.1">
    <property type="nucleotide sequence ID" value="XM_001303183.1"/>
</dbReference>
<dbReference type="SMART" id="SM00248">
    <property type="entry name" value="ANK"/>
    <property type="match status" value="3"/>
</dbReference>
<dbReference type="EMBL" id="DS114122">
    <property type="protein sequence ID" value="EAX90254.1"/>
    <property type="molecule type" value="Genomic_DNA"/>
</dbReference>
<dbReference type="PANTHER" id="PTHR24188:SF29">
    <property type="entry name" value="GH09064P"/>
    <property type="match status" value="1"/>
</dbReference>
<dbReference type="AlphaFoldDB" id="A2FXV0"/>
<dbReference type="SUPFAM" id="SSF48403">
    <property type="entry name" value="Ankyrin repeat"/>
    <property type="match status" value="1"/>
</dbReference>
<protein>
    <submittedName>
        <fullName evidence="5">Ankyrin repeat protein, putative</fullName>
    </submittedName>
</protein>
<keyword evidence="6" id="KW-1185">Reference proteome</keyword>
<sequence>MSGDELVQNYDYIAANIKDYIEDDKLVSIFELDDVKIILEGANLASNDFITLMDQYSSRITTQELYKTLRNANVSIEDDQEVISTLVALKKYMKLGALDGIINYLNQKPKEVADSSKRISELENSISRIQTELNDIRNHSQPKEDELPPAPKPQTARKNVSGIVVMTEENERENIINIIAGYKNSNDFESIYNFMNDLSENGNQEMLKKACEKGLNEKKEKENGNNVFIEACDRGNLQLVRNLFACGCNKESKNNIGQTPLIRALRLGHLDVVKYLVSVGANIEAKDNAFRCTPLVYASYKGHLDVVKYLISCGADKNVKTRNGHTPLKNAKGAVRNYLISIGAK</sequence>
<feature type="repeat" description="ANK" evidence="3">
    <location>
        <begin position="256"/>
        <end position="288"/>
    </location>
</feature>
<dbReference type="InParanoid" id="A2FXV0"/>
<evidence type="ECO:0000313" key="5">
    <source>
        <dbReference type="EMBL" id="EAX90254.1"/>
    </source>
</evidence>